<name>A0A1E8PMV0_9BURK</name>
<dbReference type="Pfam" id="PF18676">
    <property type="entry name" value="MBG_2"/>
    <property type="match status" value="2"/>
</dbReference>
<gene>
    <name evidence="2" type="ORF">BA896_000080</name>
</gene>
<accession>A0A1E8PMV0</accession>
<organism evidence="2 3">
    <name type="scientific">Janthinobacterium lividum</name>
    <dbReference type="NCBI Taxonomy" id="29581"/>
    <lineage>
        <taxon>Bacteria</taxon>
        <taxon>Pseudomonadati</taxon>
        <taxon>Pseudomonadota</taxon>
        <taxon>Betaproteobacteria</taxon>
        <taxon>Burkholderiales</taxon>
        <taxon>Oxalobacteraceae</taxon>
        <taxon>Janthinobacterium</taxon>
    </lineage>
</organism>
<reference evidence="2 3" key="1">
    <citation type="submission" date="2016-10" db="EMBL/GenBank/DDBJ databases">
        <title>Updated version of Genome Assembly of Janthinobacterium lividum ERGS5:01.</title>
        <authorList>
            <person name="Kumar R."/>
            <person name="Acharya V."/>
            <person name="Singh D."/>
        </authorList>
    </citation>
    <scope>NUCLEOTIDE SEQUENCE [LARGE SCALE GENOMIC DNA]</scope>
    <source>
        <strain evidence="2 3">ERGS5:01</strain>
    </source>
</reference>
<protein>
    <recommendedName>
        <fullName evidence="1">MBG domain-containing protein</fullName>
    </recommendedName>
</protein>
<sequence>MSLSNANYVLNTSGISASIDARPITVTADAKSKVYGNVDPGLTYQVSKGELVAGDSLAGVLRRAAGENVGSYTIDASALANGNYVVTAQNGALSIGARPITVTADAKSKVYGNVDPGLTYQVTKGELVAGDSLAGVLRRAAGENVGSYTIDASALANGNYVVTAQNGNLTIDADPALENAIRLARRQITTGTNDVAAGTTASAIDLAVPGIASAVPGANSVPDGGISLIGGLALVPWVEAARSAPEATGTAPDTLLAALPASGGSGMSGFTRIFVINGGINVAPQSRSPKAWRNDVTDSTYKKNYEKTTTSTTHRCCHGAGFGFMAFCIGRAGASSP</sequence>
<dbReference type="EMBL" id="MAQB02000001">
    <property type="protein sequence ID" value="OFJ47642.1"/>
    <property type="molecule type" value="Genomic_DNA"/>
</dbReference>
<proteinExistence type="predicted"/>
<comment type="caution">
    <text evidence="2">The sequence shown here is derived from an EMBL/GenBank/DDBJ whole genome shotgun (WGS) entry which is preliminary data.</text>
</comment>
<evidence type="ECO:0000313" key="3">
    <source>
        <dbReference type="Proteomes" id="UP000092634"/>
    </source>
</evidence>
<dbReference type="Proteomes" id="UP000092634">
    <property type="component" value="Unassembled WGS sequence"/>
</dbReference>
<dbReference type="AlphaFoldDB" id="A0A1E8PMV0"/>
<dbReference type="InterPro" id="IPR041286">
    <property type="entry name" value="MBG_2"/>
</dbReference>
<feature type="domain" description="MBG" evidence="1">
    <location>
        <begin position="24"/>
        <end position="94"/>
    </location>
</feature>
<feature type="domain" description="MBG" evidence="1">
    <location>
        <begin position="100"/>
        <end position="170"/>
    </location>
</feature>
<evidence type="ECO:0000259" key="1">
    <source>
        <dbReference type="Pfam" id="PF18676"/>
    </source>
</evidence>
<evidence type="ECO:0000313" key="2">
    <source>
        <dbReference type="EMBL" id="OFJ47642.1"/>
    </source>
</evidence>